<dbReference type="EMBL" id="HBGZ01019688">
    <property type="protein sequence ID" value="CAD9611929.1"/>
    <property type="molecule type" value="Transcribed_RNA"/>
</dbReference>
<dbReference type="AlphaFoldDB" id="A0A7S2LQ88"/>
<name>A0A7S2LQ88_9STRA</name>
<sequence length="629" mass="70528">MPLHEYEEKKRRQNIDALNESGACHICGSTARNTRGFSHCLDDENSEQQPPRYHYNEMGTSLIPAPQTAPMRSCACFNQSKSDPDYWPYSLRVCEMCIADDCTTGRVRNCGMCGAVACDADCGVEMAECTDNEGWNNMGCLECRRKECFSEIDVFKTATKGPDGRDVPKMTRVCVKCLEQCTPWVRYDFTCRLFKCNTRLVPSDVMERKRFRTFGSSPLNLLPEDGLAAIVDFLPNNDLKSLYLTNSAMCTVSERVAQTRVEEFHHEFPTGPLVVGTRKSPFGGHERRWIRCEGTNDFNIRAPEDGKVWVGILHYLEYIAKEAFYLGFQTDGENGDEDAVCRFMKRQDKFQFSQVYIKDGPNSNSPIVPRPEHFNSSADGVSICSSFILITDASVKVPFAVASSEDMVSGRNRFICRLFCPGSGTKNSNRDSLGSYGILCKSTSEAGTESITWAKKLDIMEGLQREDSVFGLDYNTETRELIVHSSRMNRFHSNEYTLPEMEGDIVFGIEFTAKAAGIKGSLMSARRCDEDEWTQFLTYTQNGEPAPAGGPADLLQGGLDMLGLVRQRRREQDGEDNRDERIRARLDDADEAINIGVMRVRNNHVALRMGIRAELAPVMAPLPDAGDNP</sequence>
<evidence type="ECO:0000313" key="1">
    <source>
        <dbReference type="EMBL" id="CAD9611929.1"/>
    </source>
</evidence>
<reference evidence="1" key="1">
    <citation type="submission" date="2021-01" db="EMBL/GenBank/DDBJ databases">
        <authorList>
            <person name="Corre E."/>
            <person name="Pelletier E."/>
            <person name="Niang G."/>
            <person name="Scheremetjew M."/>
            <person name="Finn R."/>
            <person name="Kale V."/>
            <person name="Holt S."/>
            <person name="Cochrane G."/>
            <person name="Meng A."/>
            <person name="Brown T."/>
            <person name="Cohen L."/>
        </authorList>
    </citation>
    <scope>NUCLEOTIDE SEQUENCE</scope>
    <source>
        <strain evidence="1">SM1012Den-03</strain>
    </source>
</reference>
<proteinExistence type="predicted"/>
<accession>A0A7S2LQ88</accession>
<protein>
    <submittedName>
        <fullName evidence="1">Uncharacterized protein</fullName>
    </submittedName>
</protein>
<organism evidence="1">
    <name type="scientific">Skeletonema marinoi</name>
    <dbReference type="NCBI Taxonomy" id="267567"/>
    <lineage>
        <taxon>Eukaryota</taxon>
        <taxon>Sar</taxon>
        <taxon>Stramenopiles</taxon>
        <taxon>Ochrophyta</taxon>
        <taxon>Bacillariophyta</taxon>
        <taxon>Coscinodiscophyceae</taxon>
        <taxon>Thalassiosirophycidae</taxon>
        <taxon>Thalassiosirales</taxon>
        <taxon>Skeletonemataceae</taxon>
        <taxon>Skeletonema</taxon>
        <taxon>Skeletonema marinoi-dohrnii complex</taxon>
    </lineage>
</organism>
<gene>
    <name evidence="1" type="ORF">SMAR0320_LOCUS14102</name>
</gene>